<evidence type="ECO:0000256" key="3">
    <source>
        <dbReference type="ARBA" id="ARBA00022475"/>
    </source>
</evidence>
<evidence type="ECO:0000256" key="13">
    <source>
        <dbReference type="ARBA" id="ARBA00023316"/>
    </source>
</evidence>
<dbReference type="PANTHER" id="PTHR30627">
    <property type="entry name" value="PEPTIDOGLYCAN D,D-TRANSPEPTIDASE"/>
    <property type="match status" value="1"/>
</dbReference>
<dbReference type="Pfam" id="PF00905">
    <property type="entry name" value="Transpeptidase"/>
    <property type="match status" value="1"/>
</dbReference>
<keyword evidence="3" id="KW-1003">Cell membrane</keyword>
<evidence type="ECO:0000313" key="18">
    <source>
        <dbReference type="Proteomes" id="UP000036106"/>
    </source>
</evidence>
<dbReference type="Gene3D" id="3.30.10.20">
    <property type="match status" value="1"/>
</dbReference>
<evidence type="ECO:0000256" key="9">
    <source>
        <dbReference type="ARBA" id="ARBA00022989"/>
    </source>
</evidence>
<dbReference type="PATRIC" id="fig|1007676.4.peg.381"/>
<keyword evidence="8" id="KW-0573">Peptidoglycan synthesis</keyword>
<dbReference type="CDD" id="cd06575">
    <property type="entry name" value="PASTA_Pbp2x-like_2"/>
    <property type="match status" value="1"/>
</dbReference>
<organism evidence="17 18">
    <name type="scientific">Companilactobacillus ginsenosidimutans</name>
    <dbReference type="NCBI Taxonomy" id="1007676"/>
    <lineage>
        <taxon>Bacteria</taxon>
        <taxon>Bacillati</taxon>
        <taxon>Bacillota</taxon>
        <taxon>Bacilli</taxon>
        <taxon>Lactobacillales</taxon>
        <taxon>Lactobacillaceae</taxon>
        <taxon>Companilactobacillus</taxon>
    </lineage>
</organism>
<dbReference type="RefSeq" id="WP_048702733.1">
    <property type="nucleotide sequence ID" value="NZ_CP012034.1"/>
</dbReference>
<sequence>MKNFLKLLHNKARNNHFAVGIVIVVLTAFCFIIFTSRFVSIATSKQFDGVNLADKTRQKYQHVDQVNARRGDILDTNGDMIAGNSSIFDVYAVLSTKAKTSKGKPDYVQDKVKTAFELSKYLPLSKKQILDYLNPTNKKQYQVEFGPEGRNLSIEIKNKIAALHLQGIKFNEYPSRAYPNGVFATNQVGITQQNNINDPNTNISGLMGIERSYNKVLSGTGGKKITKIDSQGNELPGSEVVEKQAVNGSNVYLTLDSKIQQYVEILTQNVQNKYQPKDLQVLVMDSKTGQIKAATQRPTFNPSTGKGMSESWRDTLVADQFEPGSVMKILTMSAAIDSGNYDPNSYYQSGTVEVGGRTIKDWNDVGWGSIPLYEAFPRSSNVGMVHLEQTMGADTWMKYMKKFKIGDKTGIELPDEIAGGISYKHASDQAMTSFGQSVNVNDFQMLQAFSAVANNGKMVKPQLVKKIVDPNTGKTTQKFKTDVVGHPISADTATQVRNAMRQVITADYGTGAAYKIPGISVGVKTGTAQVASPAGGYLTGASNYIFSVAGMVPYKNPRYIVYITMKQPQIMSTAAEKMIAEIFNPLVKRLMTQEDESGVDVKAGSQYVDMPDFLNSSVEDAQKKITKLNLQSGIVGTGDKIVQQLPASGEKVMPGQRIVMLTNGAMTMPDLTGWSKNDVLKFAEITGRTVVTKGDGYVTEQSIKAGQIINDSGKITVTLKNNN</sequence>
<evidence type="ECO:0000256" key="2">
    <source>
        <dbReference type="ARBA" id="ARBA00007171"/>
    </source>
</evidence>
<dbReference type="InterPro" id="IPR012338">
    <property type="entry name" value="Beta-lactam/transpept-like"/>
</dbReference>
<dbReference type="AlphaFoldDB" id="A0A0H4QIE2"/>
<evidence type="ECO:0000256" key="8">
    <source>
        <dbReference type="ARBA" id="ARBA00022984"/>
    </source>
</evidence>
<keyword evidence="10 15" id="KW-0472">Membrane</keyword>
<keyword evidence="9 15" id="KW-1133">Transmembrane helix</keyword>
<comment type="subcellular location">
    <subcellularLocation>
        <location evidence="1">Cell membrane</location>
        <topology evidence="1">Single-pass membrane protein</topology>
    </subcellularLocation>
</comment>
<evidence type="ECO:0000259" key="16">
    <source>
        <dbReference type="PROSITE" id="PS51178"/>
    </source>
</evidence>
<dbReference type="PROSITE" id="PS51178">
    <property type="entry name" value="PASTA"/>
    <property type="match status" value="2"/>
</dbReference>
<evidence type="ECO:0000256" key="12">
    <source>
        <dbReference type="ARBA" id="ARBA00023306"/>
    </source>
</evidence>
<evidence type="ECO:0000256" key="6">
    <source>
        <dbReference type="ARBA" id="ARBA00022737"/>
    </source>
</evidence>
<evidence type="ECO:0000256" key="4">
    <source>
        <dbReference type="ARBA" id="ARBA00022618"/>
    </source>
</evidence>
<proteinExistence type="inferred from homology"/>
<dbReference type="Proteomes" id="UP000036106">
    <property type="component" value="Chromosome"/>
</dbReference>
<dbReference type="PANTHER" id="PTHR30627:SF26">
    <property type="entry name" value="PENICILLIN-BINDING PROTEIN 2B"/>
    <property type="match status" value="1"/>
</dbReference>
<evidence type="ECO:0000256" key="7">
    <source>
        <dbReference type="ARBA" id="ARBA00022960"/>
    </source>
</evidence>
<dbReference type="SUPFAM" id="SSF56519">
    <property type="entry name" value="Penicillin binding protein dimerisation domain"/>
    <property type="match status" value="1"/>
</dbReference>
<keyword evidence="5 15" id="KW-0812">Transmembrane</keyword>
<dbReference type="GO" id="GO:0008658">
    <property type="term" value="F:penicillin binding"/>
    <property type="evidence" value="ECO:0007669"/>
    <property type="project" value="InterPro"/>
</dbReference>
<feature type="domain" description="PASTA" evidence="16">
    <location>
        <begin position="604"/>
        <end position="664"/>
    </location>
</feature>
<dbReference type="InterPro" id="IPR005543">
    <property type="entry name" value="PASTA_dom"/>
</dbReference>
<keyword evidence="12" id="KW-0131">Cell cycle</keyword>
<evidence type="ECO:0000256" key="14">
    <source>
        <dbReference type="ARBA" id="ARBA00055980"/>
    </source>
</evidence>
<dbReference type="GO" id="GO:0009252">
    <property type="term" value="P:peptidoglycan biosynthetic process"/>
    <property type="evidence" value="ECO:0007669"/>
    <property type="project" value="UniProtKB-KW"/>
</dbReference>
<dbReference type="Gene3D" id="3.30.70.2110">
    <property type="match status" value="1"/>
</dbReference>
<keyword evidence="6" id="KW-0677">Repeat</keyword>
<dbReference type="Gene3D" id="3.40.710.10">
    <property type="entry name" value="DD-peptidase/beta-lactamase superfamily"/>
    <property type="match status" value="1"/>
</dbReference>
<keyword evidence="18" id="KW-1185">Reference proteome</keyword>
<dbReference type="SUPFAM" id="SSF56601">
    <property type="entry name" value="beta-lactamase/transpeptidase-like"/>
    <property type="match status" value="1"/>
</dbReference>
<evidence type="ECO:0000256" key="10">
    <source>
        <dbReference type="ARBA" id="ARBA00023136"/>
    </source>
</evidence>
<dbReference type="InterPro" id="IPR001460">
    <property type="entry name" value="PCN-bd_Tpept"/>
</dbReference>
<dbReference type="GO" id="GO:0071555">
    <property type="term" value="P:cell wall organization"/>
    <property type="evidence" value="ECO:0007669"/>
    <property type="project" value="UniProtKB-KW"/>
</dbReference>
<evidence type="ECO:0000256" key="1">
    <source>
        <dbReference type="ARBA" id="ARBA00004162"/>
    </source>
</evidence>
<dbReference type="Gene3D" id="3.90.1310.10">
    <property type="entry name" value="Penicillin-binding protein 2a (Domain 2)"/>
    <property type="match status" value="1"/>
</dbReference>
<dbReference type="GO" id="GO:0008360">
    <property type="term" value="P:regulation of cell shape"/>
    <property type="evidence" value="ECO:0007669"/>
    <property type="project" value="UniProtKB-KW"/>
</dbReference>
<gene>
    <name evidence="17" type="ORF">ABM34_01820</name>
</gene>
<evidence type="ECO:0000256" key="15">
    <source>
        <dbReference type="SAM" id="Phobius"/>
    </source>
</evidence>
<dbReference type="GO" id="GO:0046677">
    <property type="term" value="P:response to antibiotic"/>
    <property type="evidence" value="ECO:0007669"/>
    <property type="project" value="UniProtKB-KW"/>
</dbReference>
<reference evidence="18" key="1">
    <citation type="submission" date="2015-07" db="EMBL/GenBank/DDBJ databases">
        <title>Lactobacillus ginsenosidimutans/EMML 3141/ whole genome sequencing.</title>
        <authorList>
            <person name="Kim M.K."/>
            <person name="Im W.-T."/>
            <person name="Srinivasan S."/>
            <person name="Lee J.-J."/>
        </authorList>
    </citation>
    <scope>NUCLEOTIDE SEQUENCE [LARGE SCALE GENOMIC DNA]</scope>
    <source>
        <strain evidence="18">EMML 3041</strain>
    </source>
</reference>
<dbReference type="FunFam" id="3.40.710.10:FF:000095">
    <property type="entry name" value="Penicillin-binding protein 2x"/>
    <property type="match status" value="1"/>
</dbReference>
<keyword evidence="7" id="KW-0133">Cell shape</keyword>
<dbReference type="Pfam" id="PF03793">
    <property type="entry name" value="PASTA"/>
    <property type="match status" value="2"/>
</dbReference>
<dbReference type="STRING" id="1007676.ABM34_01820"/>
<dbReference type="OrthoDB" id="9804124at2"/>
<feature type="transmembrane region" description="Helical" evidence="15">
    <location>
        <begin position="16"/>
        <end position="34"/>
    </location>
</feature>
<accession>A0A0H4QIE2</accession>
<dbReference type="Gene3D" id="2.20.70.70">
    <property type="match status" value="1"/>
</dbReference>
<dbReference type="KEGG" id="lgn:ABM34_01820"/>
<evidence type="ECO:0000313" key="17">
    <source>
        <dbReference type="EMBL" id="AKP66408.1"/>
    </source>
</evidence>
<keyword evidence="11" id="KW-0046">Antibiotic resistance</keyword>
<dbReference type="InterPro" id="IPR050515">
    <property type="entry name" value="Beta-lactam/transpept"/>
</dbReference>
<keyword evidence="4" id="KW-0132">Cell division</keyword>
<dbReference type="CDD" id="cd06576">
    <property type="entry name" value="PASTA_Pbp2x-like_1"/>
    <property type="match status" value="1"/>
</dbReference>
<name>A0A0H4QIE2_9LACO</name>
<comment type="function">
    <text evidence="14">A transpeptidase that forms peptide cross-links between adjacent glycan strands in cell wall peptidoglycan (PG). Part of the divisome machinery that synthesizes the septal cross wall. Beta-lactams inactivate the PBPs by acylating an essential serine residue in the active site of these proteins.</text>
</comment>
<keyword evidence="13" id="KW-0961">Cell wall biogenesis/degradation</keyword>
<dbReference type="SMART" id="SM00740">
    <property type="entry name" value="PASTA"/>
    <property type="match status" value="2"/>
</dbReference>
<dbReference type="SUPFAM" id="SSF54184">
    <property type="entry name" value="Penicillin-binding protein 2x (pbp-2x), c-terminal domain"/>
    <property type="match status" value="2"/>
</dbReference>
<dbReference type="InterPro" id="IPR036138">
    <property type="entry name" value="PBP_dimer_sf"/>
</dbReference>
<dbReference type="GO" id="GO:0051301">
    <property type="term" value="P:cell division"/>
    <property type="evidence" value="ECO:0007669"/>
    <property type="project" value="UniProtKB-KW"/>
</dbReference>
<dbReference type="EMBL" id="CP012034">
    <property type="protein sequence ID" value="AKP66408.1"/>
    <property type="molecule type" value="Genomic_DNA"/>
</dbReference>
<dbReference type="Pfam" id="PF03717">
    <property type="entry name" value="PBP_dimer"/>
    <property type="match status" value="1"/>
</dbReference>
<protein>
    <submittedName>
        <fullName evidence="17">Penicillin-binding protein</fullName>
    </submittedName>
</protein>
<evidence type="ECO:0000256" key="11">
    <source>
        <dbReference type="ARBA" id="ARBA00023251"/>
    </source>
</evidence>
<feature type="domain" description="PASTA" evidence="16">
    <location>
        <begin position="665"/>
        <end position="721"/>
    </location>
</feature>
<dbReference type="InterPro" id="IPR005311">
    <property type="entry name" value="PBP_dimer"/>
</dbReference>
<evidence type="ECO:0000256" key="5">
    <source>
        <dbReference type="ARBA" id="ARBA00022692"/>
    </source>
</evidence>
<comment type="similarity">
    <text evidence="2">Belongs to the transpeptidase family.</text>
</comment>
<dbReference type="GO" id="GO:0005886">
    <property type="term" value="C:plasma membrane"/>
    <property type="evidence" value="ECO:0007669"/>
    <property type="project" value="UniProtKB-SubCell"/>
</dbReference>